<keyword evidence="1" id="KW-0812">Transmembrane</keyword>
<evidence type="ECO:0000313" key="3">
    <source>
        <dbReference type="Proteomes" id="UP000015462"/>
    </source>
</evidence>
<dbReference type="Proteomes" id="UP000015462">
    <property type="component" value="Unassembled WGS sequence"/>
</dbReference>
<name>A0AB33Z348_9GAMM</name>
<accession>A0AB33Z348</accession>
<keyword evidence="1" id="KW-0472">Membrane</keyword>
<reference evidence="2 3" key="1">
    <citation type="journal article" date="2013" name="Genome Announc.">
        <title>Genome Sequence of the Pyrene- and Fluoranthene-Degrading Bacterium Cycloclasticus sp. Strain PY97M.</title>
        <authorList>
            <person name="Cui Z."/>
            <person name="Xu G."/>
            <person name="Li Q."/>
            <person name="Gao W."/>
            <person name="Zheng L."/>
        </authorList>
    </citation>
    <scope>NUCLEOTIDE SEQUENCE [LARGE SCALE GENOMIC DNA]</scope>
    <source>
        <strain evidence="2 3">PY97M</strain>
    </source>
</reference>
<gene>
    <name evidence="2" type="ORF">L196_03526</name>
</gene>
<dbReference type="EMBL" id="ASHL01000002">
    <property type="protein sequence ID" value="EPD13572.1"/>
    <property type="molecule type" value="Genomic_DNA"/>
</dbReference>
<organism evidence="2 3">
    <name type="scientific">Cycloclasticus pugetii</name>
    <dbReference type="NCBI Taxonomy" id="34068"/>
    <lineage>
        <taxon>Bacteria</taxon>
        <taxon>Pseudomonadati</taxon>
        <taxon>Pseudomonadota</taxon>
        <taxon>Gammaproteobacteria</taxon>
        <taxon>Thiotrichales</taxon>
        <taxon>Piscirickettsiaceae</taxon>
        <taxon>Cycloclasticus</taxon>
    </lineage>
</organism>
<protein>
    <recommendedName>
        <fullName evidence="4">DUF2834 domain-containing protein</fullName>
    </recommendedName>
</protein>
<feature type="transmembrane region" description="Helical" evidence="1">
    <location>
        <begin position="12"/>
        <end position="32"/>
    </location>
</feature>
<feature type="transmembrane region" description="Helical" evidence="1">
    <location>
        <begin position="84"/>
        <end position="104"/>
    </location>
</feature>
<dbReference type="Pfam" id="PF11196">
    <property type="entry name" value="DUF2834"/>
    <property type="match status" value="1"/>
</dbReference>
<evidence type="ECO:0000313" key="2">
    <source>
        <dbReference type="EMBL" id="EPD13572.1"/>
    </source>
</evidence>
<dbReference type="RefSeq" id="WP_016389990.1">
    <property type="nucleotide sequence ID" value="NZ_JBLHXE010000006.1"/>
</dbReference>
<dbReference type="AlphaFoldDB" id="A0AB33Z348"/>
<proteinExistence type="predicted"/>
<sequence length="115" mass="13140">MLNSSKSRQIIYALFALAGVTLTSYFNIQYMLEQGGFSLSHFIHQAYINNASSSLTNDVLVIWGAFIVWSFVEARRLSMARWWVYILLTATVAVAFAVPVFLLMRERRLAEINID</sequence>
<evidence type="ECO:0008006" key="4">
    <source>
        <dbReference type="Google" id="ProtNLM"/>
    </source>
</evidence>
<keyword evidence="3" id="KW-1185">Reference proteome</keyword>
<feature type="transmembrane region" description="Helical" evidence="1">
    <location>
        <begin position="52"/>
        <end position="72"/>
    </location>
</feature>
<comment type="caution">
    <text evidence="2">The sequence shown here is derived from an EMBL/GenBank/DDBJ whole genome shotgun (WGS) entry which is preliminary data.</text>
</comment>
<dbReference type="InterPro" id="IPR021362">
    <property type="entry name" value="DUF2834"/>
</dbReference>
<evidence type="ECO:0000256" key="1">
    <source>
        <dbReference type="SAM" id="Phobius"/>
    </source>
</evidence>
<keyword evidence="1" id="KW-1133">Transmembrane helix</keyword>